<dbReference type="Pfam" id="PF10708">
    <property type="entry name" value="DUF2510"/>
    <property type="match status" value="1"/>
</dbReference>
<comment type="caution">
    <text evidence="4">The sequence shown here is derived from an EMBL/GenBank/DDBJ whole genome shotgun (WGS) entry which is preliminary data.</text>
</comment>
<organism evidence="4 5">
    <name type="scientific">Micromonospora globbae</name>
    <dbReference type="NCBI Taxonomy" id="1894969"/>
    <lineage>
        <taxon>Bacteria</taxon>
        <taxon>Bacillati</taxon>
        <taxon>Actinomycetota</taxon>
        <taxon>Actinomycetes</taxon>
        <taxon>Micromonosporales</taxon>
        <taxon>Micromonosporaceae</taxon>
        <taxon>Micromonospora</taxon>
    </lineage>
</organism>
<evidence type="ECO:0000313" key="4">
    <source>
        <dbReference type="EMBL" id="RKF29326.1"/>
    </source>
</evidence>
<protein>
    <submittedName>
        <fullName evidence="4">DUF2510 domain-containing protein</fullName>
    </submittedName>
</protein>
<sequence>MAGMAVLAGPTPSSSHPVPPAGPAIHDLGGKAPFRTRRLSWHGFPVRGGGVGTTGGPGPGWYPDPSGRQPLRWFDGGRWTAHVIDVRQQPQVDPLPDHPVTPPVPPGPPPQVSVAPAPAPGQPPARVPVGSLVVRCLALGGVAVLLVLGFLVLPYAGVDGFPRDFTYAPVRYPDLGVWLAAYDTKMGGWGRAYSKGLGALIALVVWAAVVGTALLVALVPRYRSREPWWTVPVFVLAVAALFGAMVASPGNGTVALRSAAGYFTVLAAHALLVVACPLTHKRRRRPR</sequence>
<dbReference type="EMBL" id="RAQQ01000001">
    <property type="protein sequence ID" value="RKF29326.1"/>
    <property type="molecule type" value="Genomic_DNA"/>
</dbReference>
<keyword evidence="2" id="KW-0812">Transmembrane</keyword>
<name>A0A420F8V8_9ACTN</name>
<dbReference type="Proteomes" id="UP000285744">
    <property type="component" value="Unassembled WGS sequence"/>
</dbReference>
<reference evidence="4 5" key="1">
    <citation type="journal article" date="2018" name="Int. J. Syst. Evol. Microbiol.">
        <title>Micromonospora globbae sp. nov., an endophytic actinomycete isolated from roots of Globba winitii C. H. Wright.</title>
        <authorList>
            <person name="Kuncharoen N."/>
            <person name="Pittayakhajonwut P."/>
            <person name="Tanasupawat S."/>
        </authorList>
    </citation>
    <scope>NUCLEOTIDE SEQUENCE [LARGE SCALE GENOMIC DNA]</scope>
    <source>
        <strain evidence="4 5">WPS1-2</strain>
    </source>
</reference>
<keyword evidence="2" id="KW-0472">Membrane</keyword>
<feature type="transmembrane region" description="Helical" evidence="2">
    <location>
        <begin position="259"/>
        <end position="278"/>
    </location>
</feature>
<proteinExistence type="predicted"/>
<dbReference type="AlphaFoldDB" id="A0A420F8V8"/>
<feature type="compositionally biased region" description="Pro residues" evidence="1">
    <location>
        <begin position="97"/>
        <end position="121"/>
    </location>
</feature>
<accession>A0A420F8V8</accession>
<gene>
    <name evidence="4" type="ORF">D7I43_01845</name>
</gene>
<keyword evidence="2" id="KW-1133">Transmembrane helix</keyword>
<feature type="domain" description="DUF2510" evidence="3">
    <location>
        <begin position="59"/>
        <end position="90"/>
    </location>
</feature>
<dbReference type="RefSeq" id="WP_120326565.1">
    <property type="nucleotide sequence ID" value="NZ_JBFAVT010000001.1"/>
</dbReference>
<evidence type="ECO:0000313" key="5">
    <source>
        <dbReference type="Proteomes" id="UP000285744"/>
    </source>
</evidence>
<feature type="transmembrane region" description="Helical" evidence="2">
    <location>
        <begin position="132"/>
        <end position="156"/>
    </location>
</feature>
<dbReference type="InterPro" id="IPR018929">
    <property type="entry name" value="DUF2510"/>
</dbReference>
<feature type="region of interest" description="Disordered" evidence="1">
    <location>
        <begin position="91"/>
        <end position="121"/>
    </location>
</feature>
<feature type="transmembrane region" description="Helical" evidence="2">
    <location>
        <begin position="228"/>
        <end position="247"/>
    </location>
</feature>
<feature type="region of interest" description="Disordered" evidence="1">
    <location>
        <begin position="1"/>
        <end position="28"/>
    </location>
</feature>
<evidence type="ECO:0000256" key="2">
    <source>
        <dbReference type="SAM" id="Phobius"/>
    </source>
</evidence>
<evidence type="ECO:0000259" key="3">
    <source>
        <dbReference type="Pfam" id="PF10708"/>
    </source>
</evidence>
<evidence type="ECO:0000256" key="1">
    <source>
        <dbReference type="SAM" id="MobiDB-lite"/>
    </source>
</evidence>
<feature type="transmembrane region" description="Helical" evidence="2">
    <location>
        <begin position="196"/>
        <end position="219"/>
    </location>
</feature>